<reference evidence="1 2" key="1">
    <citation type="submission" date="2016-03" db="EMBL/GenBank/DDBJ databases">
        <authorList>
            <person name="Ploux O."/>
        </authorList>
    </citation>
    <scope>NUCLEOTIDE SEQUENCE [LARGE SCALE GENOMIC DNA]</scope>
    <source>
        <strain evidence="1 2">R0</strain>
    </source>
</reference>
<gene>
    <name evidence="1" type="ORF">AZI86_18920</name>
</gene>
<dbReference type="AlphaFoldDB" id="A0A150WD48"/>
<proteinExistence type="predicted"/>
<evidence type="ECO:0008006" key="3">
    <source>
        <dbReference type="Google" id="ProtNLM"/>
    </source>
</evidence>
<evidence type="ECO:0000313" key="1">
    <source>
        <dbReference type="EMBL" id="KYG60985.1"/>
    </source>
</evidence>
<dbReference type="RefSeq" id="WP_061836880.1">
    <property type="nucleotide sequence ID" value="NZ_LUKE01000008.1"/>
</dbReference>
<dbReference type="OrthoDB" id="7775479at2"/>
<dbReference type="EMBL" id="LUKE01000008">
    <property type="protein sequence ID" value="KYG60985.1"/>
    <property type="molecule type" value="Genomic_DNA"/>
</dbReference>
<dbReference type="Proteomes" id="UP000075320">
    <property type="component" value="Unassembled WGS sequence"/>
</dbReference>
<accession>A0A150WD48</accession>
<name>A0A150WD48_BDEBC</name>
<evidence type="ECO:0000313" key="2">
    <source>
        <dbReference type="Proteomes" id="UP000075320"/>
    </source>
</evidence>
<protein>
    <recommendedName>
        <fullName evidence="3">KTSC domain-containing protein</fullName>
    </recommendedName>
</protein>
<keyword evidence="2" id="KW-1185">Reference proteome</keyword>
<comment type="caution">
    <text evidence="1">The sequence shown here is derived from an EMBL/GenBank/DDBJ whole genome shotgun (WGS) entry which is preliminary data.</text>
</comment>
<sequence length="76" mass="8663">MKPYKNISGKSGVIAYEIRERSIVVVFVGGDSYLYDYVRTGKREVEKMKELALQGWGLATYISMHVKDRYAQKIAG</sequence>
<organism evidence="1 2">
    <name type="scientific">Bdellovibrio bacteriovorus</name>
    <dbReference type="NCBI Taxonomy" id="959"/>
    <lineage>
        <taxon>Bacteria</taxon>
        <taxon>Pseudomonadati</taxon>
        <taxon>Bdellovibrionota</taxon>
        <taxon>Bdellovibrionia</taxon>
        <taxon>Bdellovibrionales</taxon>
        <taxon>Pseudobdellovibrionaceae</taxon>
        <taxon>Bdellovibrio</taxon>
    </lineage>
</organism>